<feature type="transmembrane region" description="Helical" evidence="7">
    <location>
        <begin position="345"/>
        <end position="368"/>
    </location>
</feature>
<feature type="transmembrane region" description="Helical" evidence="7">
    <location>
        <begin position="21"/>
        <end position="40"/>
    </location>
</feature>
<evidence type="ECO:0000256" key="5">
    <source>
        <dbReference type="ARBA" id="ARBA00022989"/>
    </source>
</evidence>
<feature type="transmembrane region" description="Helical" evidence="7">
    <location>
        <begin position="160"/>
        <end position="183"/>
    </location>
</feature>
<feature type="transmembrane region" description="Helical" evidence="7">
    <location>
        <begin position="374"/>
        <end position="396"/>
    </location>
</feature>
<reference evidence="9" key="2">
    <citation type="submission" date="2014-05" db="EMBL/GenBank/DDBJ databases">
        <title>Genome sequencing of Bartonella spp. isolated from human blood.</title>
        <authorList>
            <person name="Raoult D."/>
        </authorList>
    </citation>
    <scope>NUCLEOTIDE SEQUENCE</scope>
    <source>
        <strain evidence="9">MVT06</strain>
    </source>
</reference>
<evidence type="ECO:0000256" key="3">
    <source>
        <dbReference type="ARBA" id="ARBA00022475"/>
    </source>
</evidence>
<reference evidence="9" key="1">
    <citation type="submission" date="2013-11" db="EMBL/GenBank/DDBJ databases">
        <authorList>
            <person name="GENOMES U."/>
        </authorList>
    </citation>
    <scope>NUCLEOTIDE SEQUENCE</scope>
    <source>
        <strain evidence="9">MVT06</strain>
    </source>
</reference>
<comment type="subcellular location">
    <subcellularLocation>
        <location evidence="1">Cell membrane</location>
        <topology evidence="1">Multi-pass membrane protein</topology>
    </subcellularLocation>
</comment>
<evidence type="ECO:0000256" key="6">
    <source>
        <dbReference type="ARBA" id="ARBA00023136"/>
    </source>
</evidence>
<keyword evidence="2" id="KW-0813">Transport</keyword>
<dbReference type="SUPFAM" id="SSF103473">
    <property type="entry name" value="MFS general substrate transporter"/>
    <property type="match status" value="1"/>
</dbReference>
<sequence>MQKISTLELFRNSMFRNLWSANLIFNLGVVIQAVGASWLMTLISSSHFMVGLVQGATVLPLVVFSLMAGALADNFNRRQIMLFAQIVMIIVSINLTVLSYLGLITPWLLLCFTFLIGCGLAFHNPAWQATMGDIVSRENIPAAVTLNSIGFNLMRSIGPAIGGAVIAALGGTAAFLLNAMSYIPLTSTLFVWKPNYKTNTLPLPREKFLGAIADGLRYVVMSPNLLNVMARAFLFGIGTISVSALLPIVACDILGGGALLYGTLLGCFGIGAITAGFVNSYIRHCFSSETIVATSFIGFSFVCFVLAISRSIVVSHLVLFPAGLFWVLALSLFNTSVQLSTPRWVVARALALYQTASYGGMAVGSVIWGVFADAYSPTVALSVCALFLILGALAGIKFKIQEIPQIDFDPLDQFKEPQVLLDLEACSGPIMIMIDYQINENDLEEFLEVMARRRHIRRRDGARQWVLVRNLEKPGYWTEVYHMPTWVDYLRHNYRAIKADAEVNKHLDRLNCAPDGIRVHRMIEWQTVPQADEVYLKFPTEQ</sequence>
<evidence type="ECO:0000256" key="2">
    <source>
        <dbReference type="ARBA" id="ARBA00022448"/>
    </source>
</evidence>
<keyword evidence="5 7" id="KW-1133">Transmembrane helix</keyword>
<name>A0A024LN25_9HYPH</name>
<keyword evidence="3" id="KW-1003">Cell membrane</keyword>
<evidence type="ECO:0000256" key="4">
    <source>
        <dbReference type="ARBA" id="ARBA00022692"/>
    </source>
</evidence>
<dbReference type="InterPro" id="IPR010290">
    <property type="entry name" value="TM_effector"/>
</dbReference>
<dbReference type="Gene3D" id="1.20.1250.20">
    <property type="entry name" value="MFS general substrate transporter like domains"/>
    <property type="match status" value="1"/>
</dbReference>
<dbReference type="Pfam" id="PF05977">
    <property type="entry name" value="MFS_3"/>
    <property type="match status" value="1"/>
</dbReference>
<organism evidence="9">
    <name type="scientific">Bartonella schoenbuchensis</name>
    <dbReference type="NCBI Taxonomy" id="165694"/>
    <lineage>
        <taxon>Bacteria</taxon>
        <taxon>Pseudomonadati</taxon>
        <taxon>Pseudomonadota</taxon>
        <taxon>Alphaproteobacteria</taxon>
        <taxon>Hyphomicrobiales</taxon>
        <taxon>Bartonellaceae</taxon>
        <taxon>Bartonella</taxon>
    </lineage>
</organism>
<evidence type="ECO:0000313" key="9">
    <source>
        <dbReference type="EMBL" id="CDP79151.1"/>
    </source>
</evidence>
<feature type="transmembrane region" description="Helical" evidence="7">
    <location>
        <begin position="290"/>
        <end position="308"/>
    </location>
</feature>
<dbReference type="GO" id="GO:0022857">
    <property type="term" value="F:transmembrane transporter activity"/>
    <property type="evidence" value="ECO:0007669"/>
    <property type="project" value="InterPro"/>
</dbReference>
<proteinExistence type="predicted"/>
<evidence type="ECO:0000256" key="7">
    <source>
        <dbReference type="SAM" id="Phobius"/>
    </source>
</evidence>
<feature type="transmembrane region" description="Helical" evidence="7">
    <location>
        <begin position="80"/>
        <end position="101"/>
    </location>
</feature>
<feature type="transmembrane region" description="Helical" evidence="7">
    <location>
        <begin position="314"/>
        <end position="333"/>
    </location>
</feature>
<feature type="transmembrane region" description="Helical" evidence="7">
    <location>
        <begin position="46"/>
        <end position="68"/>
    </location>
</feature>
<feature type="transmembrane region" description="Helical" evidence="7">
    <location>
        <begin position="232"/>
        <end position="250"/>
    </location>
</feature>
<keyword evidence="6 7" id="KW-0472">Membrane</keyword>
<dbReference type="EMBL" id="HG977193">
    <property type="protein sequence ID" value="CDP79151.1"/>
    <property type="molecule type" value="Genomic_DNA"/>
</dbReference>
<dbReference type="PROSITE" id="PS50850">
    <property type="entry name" value="MFS"/>
    <property type="match status" value="1"/>
</dbReference>
<dbReference type="PANTHER" id="PTHR23513:SF11">
    <property type="entry name" value="STAPHYLOFERRIN A TRANSPORTER"/>
    <property type="match status" value="1"/>
</dbReference>
<keyword evidence="4 7" id="KW-0812">Transmembrane</keyword>
<feature type="transmembrane region" description="Helical" evidence="7">
    <location>
        <begin position="256"/>
        <end position="278"/>
    </location>
</feature>
<dbReference type="InterPro" id="IPR036259">
    <property type="entry name" value="MFS_trans_sf"/>
</dbReference>
<feature type="domain" description="Major facilitator superfamily (MFS) profile" evidence="8">
    <location>
        <begin position="14"/>
        <end position="403"/>
    </location>
</feature>
<dbReference type="AlphaFoldDB" id="A0A024LN25"/>
<protein>
    <submittedName>
        <fullName evidence="9">Transport transmembrane protein</fullName>
    </submittedName>
</protein>
<gene>
    <name evidence="9" type="ORF">BN1046_00040</name>
</gene>
<evidence type="ECO:0000256" key="1">
    <source>
        <dbReference type="ARBA" id="ARBA00004651"/>
    </source>
</evidence>
<feature type="transmembrane region" description="Helical" evidence="7">
    <location>
        <begin position="107"/>
        <end position="127"/>
    </location>
</feature>
<dbReference type="CDD" id="cd06173">
    <property type="entry name" value="MFS_MefA_like"/>
    <property type="match status" value="1"/>
</dbReference>
<evidence type="ECO:0000259" key="8">
    <source>
        <dbReference type="PROSITE" id="PS50850"/>
    </source>
</evidence>
<dbReference type="InterPro" id="IPR020846">
    <property type="entry name" value="MFS_dom"/>
</dbReference>
<dbReference type="GO" id="GO:0005886">
    <property type="term" value="C:plasma membrane"/>
    <property type="evidence" value="ECO:0007669"/>
    <property type="project" value="UniProtKB-SubCell"/>
</dbReference>
<accession>A0A024LN25</accession>
<dbReference type="PANTHER" id="PTHR23513">
    <property type="entry name" value="INTEGRAL MEMBRANE EFFLUX PROTEIN-RELATED"/>
    <property type="match status" value="1"/>
</dbReference>